<dbReference type="InterPro" id="IPR042488">
    <property type="entry name" value="Rad4_BHD3_sf"/>
</dbReference>
<feature type="region of interest" description="Disordered" evidence="6">
    <location>
        <begin position="809"/>
        <end position="892"/>
    </location>
</feature>
<feature type="domain" description="Rad4 beta-hairpin" evidence="8">
    <location>
        <begin position="477"/>
        <end position="539"/>
    </location>
</feature>
<evidence type="ECO:0000313" key="11">
    <source>
        <dbReference type="Proteomes" id="UP000076842"/>
    </source>
</evidence>
<dbReference type="InterPro" id="IPR004583">
    <property type="entry name" value="DNA_repair_Rad4"/>
</dbReference>
<evidence type="ECO:0000256" key="6">
    <source>
        <dbReference type="SAM" id="MobiDB-lite"/>
    </source>
</evidence>
<sequence>MEWEEVDIQAVSSPVKTPLEVEILPVAGPSTPIEITITRQKRSKEDVRKRAAMYAERQYRLEAHKLHTLALLASARIRNGWLNDPLLQARLLSLTPLHLQNAFTAITKRNQPDTIRRGRMFETAIVRLTAWWTSMFEVEEDKGIRSRTWHEVQAINSELINDGKGKRRRVAISQDDDPTRSTKSLMKHALMMKGSRDISAQLFTTLVRGLGVPARLVTSLQSVPWQSMKTYTADIRASQPSGSAGDNSEVFDALSTPRSLAEANSNGLQPATGSASTGVKWNSGPRRSFPVRQKPGAPSDSRLATPEPAGLSEMPVVWTEVFSRPDQRWFPVDPVRDLVNTKRRFEPESTDRRNRMAYVIAFEEDGYARDVTARYTRQFGARVMKARPRSRPGSHWWEEVMKPLTRPYRFHRDDVEDAELEANQSAEGMPNSVAAFKDHPLYALERHLRREETIHPRTQVGTFRGEPVFPRKSVLALKTAENWMRQGRKLKEGEHPLKSVKQRAVTLEKRRAQEMAEIDGEEVTQGLYARWQTEVFRPDPVIDGRVPKNAFGNIDLYVPSMLPYGAVHLPYKGITKVAKSLGFDYAEAVVGFEFRKRRAVPILEGIVVAAEHEEPLLEAYWETAQIAEEQDRIKRRGRALKRWIRLLQGLRIRHRLQTQYSTNAHDASTASALPEEDSGDKAEAGGFLTSIADVIQPYHLPKAMSYVGTTSSYQEAGSNGMQDRTGHWEHEDASVIALRPVSPSTDELNASLDVDEMAQDFPILKTTPHLKTVAQLAAENMHPPVATVDPEIHDAVPFDTDLLERMNQKGDATKADESLARSKKRRHGADRPTSPSESPKHRGRQYTARQVGPPLSTRALRPRKTKTADEIKADRDLEDAIRRAAEESGEDD</sequence>
<evidence type="ECO:0000259" key="7">
    <source>
        <dbReference type="SMART" id="SM01030"/>
    </source>
</evidence>
<feature type="region of interest" description="Disordered" evidence="6">
    <location>
        <begin position="256"/>
        <end position="308"/>
    </location>
</feature>
<dbReference type="InterPro" id="IPR018326">
    <property type="entry name" value="Rad4_beta-hairpin_dom1"/>
</dbReference>
<evidence type="ECO:0000256" key="4">
    <source>
        <dbReference type="ARBA" id="ARBA00023204"/>
    </source>
</evidence>
<dbReference type="Gene3D" id="2.20.20.110">
    <property type="entry name" value="Rad4, beta-hairpin domain BHD1"/>
    <property type="match status" value="1"/>
</dbReference>
<dbReference type="SMART" id="SM01032">
    <property type="entry name" value="BHD_3"/>
    <property type="match status" value="1"/>
</dbReference>
<dbReference type="InterPro" id="IPR018327">
    <property type="entry name" value="BHD_2"/>
</dbReference>
<dbReference type="Pfam" id="PF10404">
    <property type="entry name" value="BHD_2"/>
    <property type="match status" value="1"/>
</dbReference>
<dbReference type="Pfam" id="PF10403">
    <property type="entry name" value="BHD_1"/>
    <property type="match status" value="1"/>
</dbReference>
<dbReference type="PANTHER" id="PTHR12135:SF0">
    <property type="entry name" value="DNA REPAIR PROTEIN COMPLEMENTING XP-C CELLS"/>
    <property type="match status" value="1"/>
</dbReference>
<dbReference type="SMART" id="SM01031">
    <property type="entry name" value="BHD_2"/>
    <property type="match status" value="1"/>
</dbReference>
<feature type="domain" description="Rad4 beta-hairpin" evidence="7">
    <location>
        <begin position="425"/>
        <end position="475"/>
    </location>
</feature>
<dbReference type="GO" id="GO:0006289">
    <property type="term" value="P:nucleotide-excision repair"/>
    <property type="evidence" value="ECO:0007669"/>
    <property type="project" value="InterPro"/>
</dbReference>
<evidence type="ECO:0000259" key="9">
    <source>
        <dbReference type="SMART" id="SM01032"/>
    </source>
</evidence>
<keyword evidence="4" id="KW-0234">DNA repair</keyword>
<dbReference type="STRING" id="1353952.A0A165I484"/>
<evidence type="ECO:0000256" key="5">
    <source>
        <dbReference type="ARBA" id="ARBA00023242"/>
    </source>
</evidence>
<evidence type="ECO:0000256" key="1">
    <source>
        <dbReference type="ARBA" id="ARBA00004123"/>
    </source>
</evidence>
<keyword evidence="5" id="KW-0539">Nucleus</keyword>
<evidence type="ECO:0000313" key="10">
    <source>
        <dbReference type="EMBL" id="KZT60108.1"/>
    </source>
</evidence>
<dbReference type="GO" id="GO:0005737">
    <property type="term" value="C:cytoplasm"/>
    <property type="evidence" value="ECO:0007669"/>
    <property type="project" value="TreeGrafter"/>
</dbReference>
<gene>
    <name evidence="10" type="ORF">CALCODRAFT_150195</name>
</gene>
<dbReference type="PANTHER" id="PTHR12135">
    <property type="entry name" value="DNA REPAIR PROTEIN XP-C / RAD4"/>
    <property type="match status" value="1"/>
</dbReference>
<comment type="subcellular location">
    <subcellularLocation>
        <location evidence="1">Nucleus</location>
    </subcellularLocation>
</comment>
<comment type="similarity">
    <text evidence="2">Belongs to the XPC family.</text>
</comment>
<feature type="compositionally biased region" description="Basic and acidic residues" evidence="6">
    <location>
        <begin position="809"/>
        <end position="820"/>
    </location>
</feature>
<accession>A0A165I484</accession>
<dbReference type="EMBL" id="KV423934">
    <property type="protein sequence ID" value="KZT60108.1"/>
    <property type="molecule type" value="Genomic_DNA"/>
</dbReference>
<dbReference type="Gene3D" id="3.30.70.2460">
    <property type="entry name" value="Rad4, beta-hairpin domain BHD3"/>
    <property type="match status" value="1"/>
</dbReference>
<feature type="domain" description="Rad4 beta-hairpin" evidence="9">
    <location>
        <begin position="546"/>
        <end position="620"/>
    </location>
</feature>
<organism evidence="10 11">
    <name type="scientific">Calocera cornea HHB12733</name>
    <dbReference type="NCBI Taxonomy" id="1353952"/>
    <lineage>
        <taxon>Eukaryota</taxon>
        <taxon>Fungi</taxon>
        <taxon>Dikarya</taxon>
        <taxon>Basidiomycota</taxon>
        <taxon>Agaricomycotina</taxon>
        <taxon>Dacrymycetes</taxon>
        <taxon>Dacrymycetales</taxon>
        <taxon>Dacrymycetaceae</taxon>
        <taxon>Calocera</taxon>
    </lineage>
</organism>
<evidence type="ECO:0000259" key="8">
    <source>
        <dbReference type="SMART" id="SM01031"/>
    </source>
</evidence>
<dbReference type="Proteomes" id="UP000076842">
    <property type="component" value="Unassembled WGS sequence"/>
</dbReference>
<dbReference type="SUPFAM" id="SSF54001">
    <property type="entry name" value="Cysteine proteinases"/>
    <property type="match status" value="1"/>
</dbReference>
<keyword evidence="11" id="KW-1185">Reference proteome</keyword>
<dbReference type="FunCoup" id="A0A165I484">
    <property type="interactions" value="207"/>
</dbReference>
<evidence type="ECO:0000256" key="3">
    <source>
        <dbReference type="ARBA" id="ARBA00022763"/>
    </source>
</evidence>
<feature type="compositionally biased region" description="Polar residues" evidence="6">
    <location>
        <begin position="256"/>
        <end position="280"/>
    </location>
</feature>
<keyword evidence="3" id="KW-0227">DNA damage</keyword>
<dbReference type="InterPro" id="IPR018325">
    <property type="entry name" value="Rad4/PNGase_transGLS-fold"/>
</dbReference>
<feature type="region of interest" description="Disordered" evidence="6">
    <location>
        <begin position="661"/>
        <end position="681"/>
    </location>
</feature>
<evidence type="ECO:0000256" key="2">
    <source>
        <dbReference type="ARBA" id="ARBA00009525"/>
    </source>
</evidence>
<dbReference type="GO" id="GO:0003697">
    <property type="term" value="F:single-stranded DNA binding"/>
    <property type="evidence" value="ECO:0007669"/>
    <property type="project" value="TreeGrafter"/>
</dbReference>
<proteinExistence type="inferred from homology"/>
<dbReference type="InterPro" id="IPR038765">
    <property type="entry name" value="Papain-like_cys_pep_sf"/>
</dbReference>
<dbReference type="GO" id="GO:0003684">
    <property type="term" value="F:damaged DNA binding"/>
    <property type="evidence" value="ECO:0007669"/>
    <property type="project" value="InterPro"/>
</dbReference>
<dbReference type="GO" id="GO:0006298">
    <property type="term" value="P:mismatch repair"/>
    <property type="evidence" value="ECO:0007669"/>
    <property type="project" value="TreeGrafter"/>
</dbReference>
<dbReference type="Gene3D" id="3.30.60.290">
    <property type="entry name" value="Rad4, beta-hairpin domain BHD2"/>
    <property type="match status" value="1"/>
</dbReference>
<dbReference type="AlphaFoldDB" id="A0A165I484"/>
<dbReference type="InterPro" id="IPR018328">
    <property type="entry name" value="Rad4_beta-hairpin_dom3"/>
</dbReference>
<dbReference type="GO" id="GO:0071942">
    <property type="term" value="C:XPC complex"/>
    <property type="evidence" value="ECO:0007669"/>
    <property type="project" value="TreeGrafter"/>
</dbReference>
<reference evidence="10 11" key="1">
    <citation type="journal article" date="2016" name="Mol. Biol. Evol.">
        <title>Comparative Genomics of Early-Diverging Mushroom-Forming Fungi Provides Insights into the Origins of Lignocellulose Decay Capabilities.</title>
        <authorList>
            <person name="Nagy L.G."/>
            <person name="Riley R."/>
            <person name="Tritt A."/>
            <person name="Adam C."/>
            <person name="Daum C."/>
            <person name="Floudas D."/>
            <person name="Sun H."/>
            <person name="Yadav J.S."/>
            <person name="Pangilinan J."/>
            <person name="Larsson K.H."/>
            <person name="Matsuura K."/>
            <person name="Barry K."/>
            <person name="Labutti K."/>
            <person name="Kuo R."/>
            <person name="Ohm R.A."/>
            <person name="Bhattacharya S.S."/>
            <person name="Shirouzu T."/>
            <person name="Yoshinaga Y."/>
            <person name="Martin F.M."/>
            <person name="Grigoriev I.V."/>
            <person name="Hibbett D.S."/>
        </authorList>
    </citation>
    <scope>NUCLEOTIDE SEQUENCE [LARGE SCALE GENOMIC DNA]</scope>
    <source>
        <strain evidence="10 11">HHB12733</strain>
    </source>
</reference>
<name>A0A165I484_9BASI</name>
<dbReference type="Gene3D" id="3.90.260.10">
    <property type="entry name" value="Transglutaminase-like"/>
    <property type="match status" value="1"/>
</dbReference>
<dbReference type="InterPro" id="IPR036985">
    <property type="entry name" value="Transglutaminase-like_sf"/>
</dbReference>
<dbReference type="Pfam" id="PF10405">
    <property type="entry name" value="BHD_3"/>
    <property type="match status" value="1"/>
</dbReference>
<dbReference type="InParanoid" id="A0A165I484"/>
<feature type="compositionally biased region" description="Polar residues" evidence="6">
    <location>
        <begin position="661"/>
        <end position="671"/>
    </location>
</feature>
<dbReference type="Pfam" id="PF03835">
    <property type="entry name" value="Rad4"/>
    <property type="match status" value="1"/>
</dbReference>
<dbReference type="FunFam" id="3.30.70.2460:FF:000001">
    <property type="entry name" value="DNA repair protein Rad4 family"/>
    <property type="match status" value="1"/>
</dbReference>
<dbReference type="GO" id="GO:0000111">
    <property type="term" value="C:nucleotide-excision repair factor 2 complex"/>
    <property type="evidence" value="ECO:0007669"/>
    <property type="project" value="TreeGrafter"/>
</dbReference>
<dbReference type="OrthoDB" id="300780at2759"/>
<feature type="compositionally biased region" description="Basic and acidic residues" evidence="6">
    <location>
        <begin position="866"/>
        <end position="886"/>
    </location>
</feature>
<dbReference type="SMART" id="SM01030">
    <property type="entry name" value="BHD_1"/>
    <property type="match status" value="1"/>
</dbReference>
<protein>
    <submittedName>
        <fullName evidence="10">Rad4-domain-containing protein</fullName>
    </submittedName>
</protein>